<dbReference type="CDD" id="cd17574">
    <property type="entry name" value="REC_OmpR"/>
    <property type="match status" value="1"/>
</dbReference>
<evidence type="ECO:0000259" key="3">
    <source>
        <dbReference type="PROSITE" id="PS50110"/>
    </source>
</evidence>
<reference evidence="4 5" key="1">
    <citation type="submission" date="2020-08" db="EMBL/GenBank/DDBJ databases">
        <title>Bridging the membrane lipid divide: bacteria of the FCB group superphylum have the potential to synthesize archaeal ether lipids.</title>
        <authorList>
            <person name="Villanueva L."/>
            <person name="Von Meijenfeldt F.A.B."/>
            <person name="Westbye A.B."/>
            <person name="Yadav S."/>
            <person name="Hopmans E.C."/>
            <person name="Dutilh B.E."/>
            <person name="Sinninghe Damste J.S."/>
        </authorList>
    </citation>
    <scope>NUCLEOTIDE SEQUENCE [LARGE SCALE GENOMIC DNA]</scope>
    <source>
        <strain evidence="4">NIOZ-UU17</strain>
    </source>
</reference>
<dbReference type="Gene3D" id="3.40.50.2300">
    <property type="match status" value="1"/>
</dbReference>
<dbReference type="InterPro" id="IPR001789">
    <property type="entry name" value="Sig_transdc_resp-reg_receiver"/>
</dbReference>
<protein>
    <submittedName>
        <fullName evidence="4">Response regulator</fullName>
    </submittedName>
</protein>
<feature type="domain" description="Response regulatory" evidence="3">
    <location>
        <begin position="3"/>
        <end position="113"/>
    </location>
</feature>
<comment type="caution">
    <text evidence="4">The sequence shown here is derived from an EMBL/GenBank/DDBJ whole genome shotgun (WGS) entry which is preliminary data.</text>
</comment>
<dbReference type="InterPro" id="IPR011006">
    <property type="entry name" value="CheY-like_superfamily"/>
</dbReference>
<evidence type="ECO:0000256" key="2">
    <source>
        <dbReference type="PROSITE-ProRule" id="PRU00169"/>
    </source>
</evidence>
<dbReference type="Proteomes" id="UP000605201">
    <property type="component" value="Unassembled WGS sequence"/>
</dbReference>
<dbReference type="GO" id="GO:0000160">
    <property type="term" value="P:phosphorelay signal transduction system"/>
    <property type="evidence" value="ECO:0007669"/>
    <property type="project" value="InterPro"/>
</dbReference>
<dbReference type="PANTHER" id="PTHR44591:SF3">
    <property type="entry name" value="RESPONSE REGULATORY DOMAIN-CONTAINING PROTEIN"/>
    <property type="match status" value="1"/>
</dbReference>
<dbReference type="AlphaFoldDB" id="A0A8J6NVL4"/>
<dbReference type="PANTHER" id="PTHR44591">
    <property type="entry name" value="STRESS RESPONSE REGULATOR PROTEIN 1"/>
    <property type="match status" value="1"/>
</dbReference>
<dbReference type="PROSITE" id="PS50110">
    <property type="entry name" value="RESPONSE_REGULATORY"/>
    <property type="match status" value="1"/>
</dbReference>
<dbReference type="SMART" id="SM00448">
    <property type="entry name" value="REC"/>
    <property type="match status" value="1"/>
</dbReference>
<feature type="modified residue" description="4-aspartylphosphate" evidence="2">
    <location>
        <position position="52"/>
    </location>
</feature>
<keyword evidence="1 2" id="KW-0597">Phosphoprotein</keyword>
<dbReference type="Pfam" id="PF00072">
    <property type="entry name" value="Response_reg"/>
    <property type="match status" value="1"/>
</dbReference>
<evidence type="ECO:0000313" key="5">
    <source>
        <dbReference type="Proteomes" id="UP000605201"/>
    </source>
</evidence>
<dbReference type="SUPFAM" id="SSF52172">
    <property type="entry name" value="CheY-like"/>
    <property type="match status" value="1"/>
</dbReference>
<dbReference type="InterPro" id="IPR050595">
    <property type="entry name" value="Bact_response_regulator"/>
</dbReference>
<sequence length="123" mass="13591">MHRILVIDDEQAILDVVQIALTRAGFGVETAANGHKGIQKFDEGHFDVVITDMLMPGANGHSVVQHIRNSKRSSTPIIGFSGTPWFLNSIDFDVVFTKPFPLKDLVDATQDLSTKHLKVHISQ</sequence>
<name>A0A8J6NVL4_9BACT</name>
<organism evidence="4 5">
    <name type="scientific">Candidatus Desulfatibia vada</name>
    <dbReference type="NCBI Taxonomy" id="2841696"/>
    <lineage>
        <taxon>Bacteria</taxon>
        <taxon>Pseudomonadati</taxon>
        <taxon>Thermodesulfobacteriota</taxon>
        <taxon>Desulfobacteria</taxon>
        <taxon>Desulfobacterales</taxon>
        <taxon>Desulfobacterales incertae sedis</taxon>
        <taxon>Candidatus Desulfatibia</taxon>
    </lineage>
</organism>
<gene>
    <name evidence="4" type="ORF">H8D96_01720</name>
</gene>
<dbReference type="EMBL" id="JACNIG010000062">
    <property type="protein sequence ID" value="MBC8430614.1"/>
    <property type="molecule type" value="Genomic_DNA"/>
</dbReference>
<evidence type="ECO:0000313" key="4">
    <source>
        <dbReference type="EMBL" id="MBC8430614.1"/>
    </source>
</evidence>
<accession>A0A8J6NVL4</accession>
<proteinExistence type="predicted"/>
<evidence type="ECO:0000256" key="1">
    <source>
        <dbReference type="ARBA" id="ARBA00022553"/>
    </source>
</evidence>